<reference evidence="1" key="1">
    <citation type="submission" date="2020-03" db="EMBL/GenBank/DDBJ databases">
        <title>The deep terrestrial virosphere.</title>
        <authorList>
            <person name="Holmfeldt K."/>
            <person name="Nilsson E."/>
            <person name="Simone D."/>
            <person name="Lopez-Fernandez M."/>
            <person name="Wu X."/>
            <person name="de Brujin I."/>
            <person name="Lundin D."/>
            <person name="Andersson A."/>
            <person name="Bertilsson S."/>
            <person name="Dopson M."/>
        </authorList>
    </citation>
    <scope>NUCLEOTIDE SEQUENCE</scope>
    <source>
        <strain evidence="2">MM415A00956</strain>
        <strain evidence="1">MM415B00781</strain>
    </source>
</reference>
<sequence length="136" mass="13905">MAQTQKPTNLGYGEMGKLLAEEAATGVQSIVGLTGACAAAEASTFLNPGGATKLAANGFTLVDAATVVSSQTTVANDTCELDHVFTATGTQSVSGFAVLNNDDDVVFMECCFNAALAMEANDTLTIEAKIQFKLGS</sequence>
<protein>
    <submittedName>
        <fullName evidence="1">Uncharacterized protein</fullName>
    </submittedName>
</protein>
<evidence type="ECO:0000313" key="2">
    <source>
        <dbReference type="EMBL" id="QJA78986.1"/>
    </source>
</evidence>
<evidence type="ECO:0000313" key="1">
    <source>
        <dbReference type="EMBL" id="QJA62444.1"/>
    </source>
</evidence>
<gene>
    <name evidence="2" type="ORF">MM415A00956_0012</name>
    <name evidence="1" type="ORF">MM415B00781_0021</name>
</gene>
<dbReference type="EMBL" id="MT141471">
    <property type="protein sequence ID" value="QJA62444.1"/>
    <property type="molecule type" value="Genomic_DNA"/>
</dbReference>
<proteinExistence type="predicted"/>
<name>A0A6M3IYL8_9ZZZZ</name>
<organism evidence="1">
    <name type="scientific">viral metagenome</name>
    <dbReference type="NCBI Taxonomy" id="1070528"/>
    <lineage>
        <taxon>unclassified sequences</taxon>
        <taxon>metagenomes</taxon>
        <taxon>organismal metagenomes</taxon>
    </lineage>
</organism>
<accession>A0A6M3IYL8</accession>
<dbReference type="AlphaFoldDB" id="A0A6M3IYL8"/>
<dbReference type="EMBL" id="MT142362">
    <property type="protein sequence ID" value="QJA78986.1"/>
    <property type="molecule type" value="Genomic_DNA"/>
</dbReference>